<accession>A0AA37Q8A8</accession>
<dbReference type="InterPro" id="IPR010869">
    <property type="entry name" value="DUF1501"/>
</dbReference>
<evidence type="ECO:0000313" key="2">
    <source>
        <dbReference type="Proteomes" id="UP001161325"/>
    </source>
</evidence>
<proteinExistence type="predicted"/>
<dbReference type="EMBL" id="BRXS01000001">
    <property type="protein sequence ID" value="GLC24171.1"/>
    <property type="molecule type" value="Genomic_DNA"/>
</dbReference>
<dbReference type="PROSITE" id="PS51318">
    <property type="entry name" value="TAT"/>
    <property type="match status" value="1"/>
</dbReference>
<name>A0AA37Q8A8_9BACT</name>
<dbReference type="Pfam" id="PF07394">
    <property type="entry name" value="DUF1501"/>
    <property type="match status" value="1"/>
</dbReference>
<gene>
    <name evidence="1" type="ORF">rosag_06840</name>
</gene>
<dbReference type="PANTHER" id="PTHR43737:SF1">
    <property type="entry name" value="DUF1501 DOMAIN-CONTAINING PROTEIN"/>
    <property type="match status" value="1"/>
</dbReference>
<dbReference type="RefSeq" id="WP_284348621.1">
    <property type="nucleotide sequence ID" value="NZ_BRXS01000001.1"/>
</dbReference>
<evidence type="ECO:0008006" key="3">
    <source>
        <dbReference type="Google" id="ProtNLM"/>
    </source>
</evidence>
<dbReference type="AlphaFoldDB" id="A0AA37Q8A8"/>
<sequence>MSELPDFETPDTGCDEYHSLSRRQFVAGAGAAFAAVTFPAWLPRVVLAQSQTSARDIVVSVFLRGGADGLSLCTPFFEGNNYYGVRPNIAIPAPDSLSSNKLTALDDRFGFAPAMLGLLPAFQAKQLLVTHATGVTVANRSHFDMQRFIEVGKANDPSLITGWLGRHLATVPPLRTSAPLRALGLSAGLQQSLYGAPRALPIADPTNFGIAGSATSRDARTEWLTGDYSLTIDPLRSAALDVSNTLKLLRTIDFANYRPANSAAYPNSGFGRSLRSTAALIKADVGIEAVQVDIGGWDTHQNQAPNVATGSMYRTMADFSNSIGAFWADVMQGGGNYNVTLVAISEFGRNVRENGSAGTDHGRAGAMFVLGKAIAGGRVLTVNWPGLAREQLESGQDLRVTLDHRDVLAEIVAKRLGNPNVATVFPDYTPTFRGVVAA</sequence>
<dbReference type="PANTHER" id="PTHR43737">
    <property type="entry name" value="BLL7424 PROTEIN"/>
    <property type="match status" value="1"/>
</dbReference>
<dbReference type="InterPro" id="IPR006311">
    <property type="entry name" value="TAT_signal"/>
</dbReference>
<organism evidence="1 2">
    <name type="scientific">Roseisolibacter agri</name>
    <dbReference type="NCBI Taxonomy" id="2014610"/>
    <lineage>
        <taxon>Bacteria</taxon>
        <taxon>Pseudomonadati</taxon>
        <taxon>Gemmatimonadota</taxon>
        <taxon>Gemmatimonadia</taxon>
        <taxon>Gemmatimonadales</taxon>
        <taxon>Gemmatimonadaceae</taxon>
        <taxon>Roseisolibacter</taxon>
    </lineage>
</organism>
<protein>
    <recommendedName>
        <fullName evidence="3">DUF1501 domain-containing protein</fullName>
    </recommendedName>
</protein>
<keyword evidence="2" id="KW-1185">Reference proteome</keyword>
<reference evidence="1" key="1">
    <citation type="submission" date="2022-08" db="EMBL/GenBank/DDBJ databases">
        <title>Draft genome sequencing of Roseisolibacter agri AW1220.</title>
        <authorList>
            <person name="Tobiishi Y."/>
            <person name="Tonouchi A."/>
        </authorList>
    </citation>
    <scope>NUCLEOTIDE SEQUENCE</scope>
    <source>
        <strain evidence="1">AW1220</strain>
    </source>
</reference>
<dbReference type="Proteomes" id="UP001161325">
    <property type="component" value="Unassembled WGS sequence"/>
</dbReference>
<comment type="caution">
    <text evidence="1">The sequence shown here is derived from an EMBL/GenBank/DDBJ whole genome shotgun (WGS) entry which is preliminary data.</text>
</comment>
<evidence type="ECO:0000313" key="1">
    <source>
        <dbReference type="EMBL" id="GLC24171.1"/>
    </source>
</evidence>